<dbReference type="Proteomes" id="UP001630127">
    <property type="component" value="Unassembled WGS sequence"/>
</dbReference>
<protein>
    <recommendedName>
        <fullName evidence="3">Vam6/Vps39-like protein</fullName>
    </recommendedName>
</protein>
<evidence type="ECO:0000313" key="1">
    <source>
        <dbReference type="EMBL" id="KAL3528902.1"/>
    </source>
</evidence>
<comment type="caution">
    <text evidence="1">The sequence shown here is derived from an EMBL/GenBank/DDBJ whole genome shotgun (WGS) entry which is preliminary data.</text>
</comment>
<keyword evidence="2" id="KW-1185">Reference proteome</keyword>
<dbReference type="EMBL" id="JBJUIK010000004">
    <property type="protein sequence ID" value="KAL3528902.1"/>
    <property type="molecule type" value="Genomic_DNA"/>
</dbReference>
<dbReference type="PANTHER" id="PTHR12894:SF27">
    <property type="entry name" value="TRANSFORMING GROWTH FACTOR-BETA RECEPTOR-ASSOCIATED PROTEIN 1"/>
    <property type="match status" value="1"/>
</dbReference>
<accession>A0ABD3AEL1</accession>
<dbReference type="AlphaFoldDB" id="A0ABD3AEL1"/>
<evidence type="ECO:0000313" key="2">
    <source>
        <dbReference type="Proteomes" id="UP001630127"/>
    </source>
</evidence>
<reference evidence="1 2" key="1">
    <citation type="submission" date="2024-11" db="EMBL/GenBank/DDBJ databases">
        <title>A near-complete genome assembly of Cinchona calisaya.</title>
        <authorList>
            <person name="Lian D.C."/>
            <person name="Zhao X.W."/>
            <person name="Wei L."/>
        </authorList>
    </citation>
    <scope>NUCLEOTIDE SEQUENCE [LARGE SCALE GENOMIC DNA]</scope>
    <source>
        <tissue evidence="1">Nenye</tissue>
    </source>
</reference>
<organism evidence="1 2">
    <name type="scientific">Cinchona calisaya</name>
    <dbReference type="NCBI Taxonomy" id="153742"/>
    <lineage>
        <taxon>Eukaryota</taxon>
        <taxon>Viridiplantae</taxon>
        <taxon>Streptophyta</taxon>
        <taxon>Embryophyta</taxon>
        <taxon>Tracheophyta</taxon>
        <taxon>Spermatophyta</taxon>
        <taxon>Magnoliopsida</taxon>
        <taxon>eudicotyledons</taxon>
        <taxon>Gunneridae</taxon>
        <taxon>Pentapetalae</taxon>
        <taxon>asterids</taxon>
        <taxon>lamiids</taxon>
        <taxon>Gentianales</taxon>
        <taxon>Rubiaceae</taxon>
        <taxon>Cinchonoideae</taxon>
        <taxon>Cinchoneae</taxon>
        <taxon>Cinchona</taxon>
    </lineage>
</organism>
<evidence type="ECO:0008006" key="3">
    <source>
        <dbReference type="Google" id="ProtNLM"/>
    </source>
</evidence>
<gene>
    <name evidence="1" type="ORF">ACH5RR_008224</name>
</gene>
<sequence>MVHHAYDSLQLLPNSPTKIDTVKSDSSNLLVACSDVSLRIYGPESSTSATNRSPTSSDFQIKKEPYVLDRTINRFSKKPMLAMELLKSRELLLSLSESIAFHRLSNLETTAVITKVKRAHAYLWDDRRGFLCFTRQNRVCMFLT</sequence>
<proteinExistence type="predicted"/>
<dbReference type="InterPro" id="IPR032914">
    <property type="entry name" value="Vam6/VPS39/TRAP1"/>
</dbReference>
<dbReference type="PANTHER" id="PTHR12894">
    <property type="entry name" value="CNH DOMAIN CONTAINING"/>
    <property type="match status" value="1"/>
</dbReference>
<name>A0ABD3AEL1_9GENT</name>